<evidence type="ECO:0000259" key="12">
    <source>
        <dbReference type="PROSITE" id="PS51292"/>
    </source>
</evidence>
<evidence type="ECO:0000256" key="7">
    <source>
        <dbReference type="ARBA" id="ARBA00022833"/>
    </source>
</evidence>
<protein>
    <submittedName>
        <fullName evidence="13 14">Membrane-associated RING finger containing protein, putative</fullName>
    </submittedName>
</protein>
<evidence type="ECO:0000256" key="9">
    <source>
        <dbReference type="ARBA" id="ARBA00023136"/>
    </source>
</evidence>
<dbReference type="OrthoDB" id="273089at2759"/>
<dbReference type="VEuPathDB" id="VectorBase:ISCI001186"/>
<proteinExistence type="predicted"/>
<evidence type="ECO:0000256" key="10">
    <source>
        <dbReference type="SAM" id="MobiDB-lite"/>
    </source>
</evidence>
<evidence type="ECO:0000313" key="14">
    <source>
        <dbReference type="EnsemblMetazoa" id="ISCW001186-PA"/>
    </source>
</evidence>
<feature type="transmembrane region" description="Helical" evidence="11">
    <location>
        <begin position="99"/>
        <end position="120"/>
    </location>
</feature>
<evidence type="ECO:0000256" key="5">
    <source>
        <dbReference type="ARBA" id="ARBA00022771"/>
    </source>
</evidence>
<dbReference type="PANTHER" id="PTHR46065:SF6">
    <property type="entry name" value="RING FINGER CONTAINING PROTEIN, PUTATIVE-RELATED"/>
    <property type="match status" value="1"/>
</dbReference>
<reference evidence="13 15" key="1">
    <citation type="submission" date="2008-03" db="EMBL/GenBank/DDBJ databases">
        <title>Annotation of Ixodes scapularis.</title>
        <authorList>
            <consortium name="Ixodes scapularis Genome Project Consortium"/>
            <person name="Caler E."/>
            <person name="Hannick L.I."/>
            <person name="Bidwell S."/>
            <person name="Joardar V."/>
            <person name="Thiagarajan M."/>
            <person name="Amedeo P."/>
            <person name="Galinsky K.J."/>
            <person name="Schobel S."/>
            <person name="Inman J."/>
            <person name="Hostetler J."/>
            <person name="Miller J."/>
            <person name="Hammond M."/>
            <person name="Megy K."/>
            <person name="Lawson D."/>
            <person name="Kodira C."/>
            <person name="Sutton G."/>
            <person name="Meyer J."/>
            <person name="Hill C.A."/>
            <person name="Birren B."/>
            <person name="Nene V."/>
            <person name="Collins F."/>
            <person name="Alarcon-Chaidez F."/>
            <person name="Wikel S."/>
            <person name="Strausberg R."/>
        </authorList>
    </citation>
    <scope>NUCLEOTIDE SEQUENCE [LARGE SCALE GENOMIC DNA]</scope>
    <source>
        <strain evidence="15">Wikel</strain>
        <strain evidence="13">Wikel colony</strain>
    </source>
</reference>
<dbReference type="STRING" id="6945.B7P4V5"/>
<keyword evidence="6" id="KW-0833">Ubl conjugation pathway</keyword>
<accession>B7P4V5</accession>
<feature type="transmembrane region" description="Helical" evidence="11">
    <location>
        <begin position="132"/>
        <end position="161"/>
    </location>
</feature>
<keyword evidence="15" id="KW-1185">Reference proteome</keyword>
<keyword evidence="7" id="KW-0862">Zinc</keyword>
<evidence type="ECO:0000256" key="11">
    <source>
        <dbReference type="SAM" id="Phobius"/>
    </source>
</evidence>
<dbReference type="SUPFAM" id="SSF57850">
    <property type="entry name" value="RING/U-box"/>
    <property type="match status" value="1"/>
</dbReference>
<evidence type="ECO:0000256" key="2">
    <source>
        <dbReference type="ARBA" id="ARBA00022679"/>
    </source>
</evidence>
<dbReference type="PANTHER" id="PTHR46065">
    <property type="entry name" value="E3 UBIQUITIN-PROTEIN LIGASE MARCH 2/3 FAMILY MEMBER"/>
    <property type="match status" value="1"/>
</dbReference>
<dbReference type="GO" id="GO:0004842">
    <property type="term" value="F:ubiquitin-protein transferase activity"/>
    <property type="evidence" value="ECO:0000318"/>
    <property type="project" value="GO_Central"/>
</dbReference>
<dbReference type="PaxDb" id="6945-B7P4V5"/>
<dbReference type="VEuPathDB" id="VectorBase:ISCP_030534"/>
<dbReference type="VEuPathDB" id="VectorBase:ISCW001186"/>
<dbReference type="EMBL" id="DS637203">
    <property type="protein sequence ID" value="EEC01627.1"/>
    <property type="molecule type" value="Genomic_DNA"/>
</dbReference>
<dbReference type="Pfam" id="PF12906">
    <property type="entry name" value="RINGv"/>
    <property type="match status" value="1"/>
</dbReference>
<evidence type="ECO:0000313" key="15">
    <source>
        <dbReference type="Proteomes" id="UP000001555"/>
    </source>
</evidence>
<evidence type="ECO:0000256" key="1">
    <source>
        <dbReference type="ARBA" id="ARBA00004141"/>
    </source>
</evidence>
<dbReference type="AlphaFoldDB" id="B7P4V5"/>
<keyword evidence="8 11" id="KW-1133">Transmembrane helix</keyword>
<feature type="compositionally biased region" description="Low complexity" evidence="10">
    <location>
        <begin position="11"/>
        <end position="22"/>
    </location>
</feature>
<dbReference type="EnsemblMetazoa" id="ISCW001186-RA">
    <property type="protein sequence ID" value="ISCW001186-PA"/>
    <property type="gene ID" value="ISCW001186"/>
</dbReference>
<evidence type="ECO:0000256" key="8">
    <source>
        <dbReference type="ARBA" id="ARBA00022989"/>
    </source>
</evidence>
<comment type="subcellular location">
    <subcellularLocation>
        <location evidence="1">Membrane</location>
        <topology evidence="1">Multi-pass membrane protein</topology>
    </subcellularLocation>
</comment>
<dbReference type="PROSITE" id="PS51292">
    <property type="entry name" value="ZF_RING_CH"/>
    <property type="match status" value="1"/>
</dbReference>
<keyword evidence="4" id="KW-0479">Metal-binding</keyword>
<dbReference type="GO" id="GO:0016020">
    <property type="term" value="C:membrane"/>
    <property type="evidence" value="ECO:0007669"/>
    <property type="project" value="UniProtKB-SubCell"/>
</dbReference>
<name>B7P4V5_IXOSC</name>
<keyword evidence="5" id="KW-0863">Zinc-finger</keyword>
<feature type="domain" description="RING-CH-type" evidence="12">
    <location>
        <begin position="20"/>
        <end position="80"/>
    </location>
</feature>
<dbReference type="InterPro" id="IPR011016">
    <property type="entry name" value="Znf_RING-CH"/>
</dbReference>
<sequence length="197" mass="22243">MIPAAGDDVISPRSPSSSPLREPSQELCRFCASGGDQEQLVTPCNCEGVVSLSHRSCLEKRILQNGLTRCYLCNFRYQYSVTTRSACHWIGATEHRHDVFQLLTMLVQCACDFLVMVIAVSEGTEFVARAPVLAAMVTVLACGSCVAFWFVYLVVDLWAFYAPLRRWLRNNTRVELLWPALDESQNRNTWVSTDELR</sequence>
<dbReference type="InParanoid" id="B7P4V5"/>
<reference evidence="14" key="2">
    <citation type="submission" date="2020-05" db="UniProtKB">
        <authorList>
            <consortium name="EnsemblMetazoa"/>
        </authorList>
    </citation>
    <scope>IDENTIFICATION</scope>
    <source>
        <strain evidence="14">wikel</strain>
    </source>
</reference>
<gene>
    <name evidence="14" type="primary">8024662</name>
    <name evidence="13" type="ORF">IscW_ISCW001186</name>
</gene>
<evidence type="ECO:0000256" key="4">
    <source>
        <dbReference type="ARBA" id="ARBA00022723"/>
    </source>
</evidence>
<dbReference type="SMART" id="SM00744">
    <property type="entry name" value="RINGv"/>
    <property type="match status" value="1"/>
</dbReference>
<dbReference type="GO" id="GO:0016567">
    <property type="term" value="P:protein ubiquitination"/>
    <property type="evidence" value="ECO:0000318"/>
    <property type="project" value="GO_Central"/>
</dbReference>
<feature type="region of interest" description="Disordered" evidence="10">
    <location>
        <begin position="1"/>
        <end position="22"/>
    </location>
</feature>
<dbReference type="Proteomes" id="UP000001555">
    <property type="component" value="Unassembled WGS sequence"/>
</dbReference>
<dbReference type="HOGENOM" id="CLU_1385559_0_0_1"/>
<organism>
    <name type="scientific">Ixodes scapularis</name>
    <name type="common">Black-legged tick</name>
    <name type="synonym">Deer tick</name>
    <dbReference type="NCBI Taxonomy" id="6945"/>
    <lineage>
        <taxon>Eukaryota</taxon>
        <taxon>Metazoa</taxon>
        <taxon>Ecdysozoa</taxon>
        <taxon>Arthropoda</taxon>
        <taxon>Chelicerata</taxon>
        <taxon>Arachnida</taxon>
        <taxon>Acari</taxon>
        <taxon>Parasitiformes</taxon>
        <taxon>Ixodida</taxon>
        <taxon>Ixodoidea</taxon>
        <taxon>Ixodidae</taxon>
        <taxon>Ixodinae</taxon>
        <taxon>Ixodes</taxon>
    </lineage>
</organism>
<keyword evidence="9 11" id="KW-0472">Membrane</keyword>
<keyword evidence="2" id="KW-0808">Transferase</keyword>
<evidence type="ECO:0000313" key="13">
    <source>
        <dbReference type="EMBL" id="EEC01627.1"/>
    </source>
</evidence>
<keyword evidence="3 11" id="KW-0812">Transmembrane</keyword>
<evidence type="ECO:0000256" key="6">
    <source>
        <dbReference type="ARBA" id="ARBA00022786"/>
    </source>
</evidence>
<dbReference type="Gene3D" id="3.30.40.10">
    <property type="entry name" value="Zinc/RING finger domain, C3HC4 (zinc finger)"/>
    <property type="match status" value="1"/>
</dbReference>
<dbReference type="GO" id="GO:0008270">
    <property type="term" value="F:zinc ion binding"/>
    <property type="evidence" value="ECO:0007669"/>
    <property type="project" value="UniProtKB-KW"/>
</dbReference>
<dbReference type="InterPro" id="IPR013083">
    <property type="entry name" value="Znf_RING/FYVE/PHD"/>
</dbReference>
<evidence type="ECO:0000256" key="3">
    <source>
        <dbReference type="ARBA" id="ARBA00022692"/>
    </source>
</evidence>
<dbReference type="EMBL" id="ABJB010554306">
    <property type="status" value="NOT_ANNOTATED_CDS"/>
    <property type="molecule type" value="Genomic_DNA"/>
</dbReference>